<name>A0A8J4VNC5_9ROSI</name>
<reference evidence="1" key="1">
    <citation type="submission" date="2020-03" db="EMBL/GenBank/DDBJ databases">
        <title>Castanea mollissima Vanexum genome sequencing.</title>
        <authorList>
            <person name="Staton M."/>
        </authorList>
    </citation>
    <scope>NUCLEOTIDE SEQUENCE</scope>
    <source>
        <tissue evidence="1">Leaf</tissue>
    </source>
</reference>
<dbReference type="PANTHER" id="PTHR33623:SF17">
    <property type="entry name" value="DUF4378 DOMAIN-CONTAINING PROTEIN"/>
    <property type="match status" value="1"/>
</dbReference>
<dbReference type="AlphaFoldDB" id="A0A8J4VNC5"/>
<dbReference type="Proteomes" id="UP000737018">
    <property type="component" value="Unassembled WGS sequence"/>
</dbReference>
<evidence type="ECO:0008006" key="3">
    <source>
        <dbReference type="Google" id="ProtNLM"/>
    </source>
</evidence>
<comment type="caution">
    <text evidence="1">The sequence shown here is derived from an EMBL/GenBank/DDBJ whole genome shotgun (WGS) entry which is preliminary data.</text>
</comment>
<dbReference type="OrthoDB" id="1669163at2759"/>
<sequence>MASYSKTKVVLQQRKPFPNDGIGRPRMLKDFLNDTSNSCTSTAFKSLPRQPCNPNAQVFTNNTNSKLLRSSSKAASTTISALQAMINAVKNFPLKNSSSILPRSLSRRLSRKKPSEVKITIRVKDIIRWTSFRDLVEEKSQPLDFNSSPSHCTATTITTGSTNTTCSSNNSSWCESDFTSEYLPSWGGGNSQDNVVNEVEVGKKYLPLVGEDCLKTTTGTETYADVGPKGELWCDEKEQQSPVSVLNFQVGEGEESFSSFTRSLANMERTRQNLLQKIQLFESLAKLEPFNQEECMSMEENTKIDEEEPDEFEKKVSELFVKTRSTVDIGNAGVELLLLDFFRDELTTKRCQTKMDDDEFDSEVVSTAKAWVRGEHNGLHEWGIEHKREAYISDMYRRERWSNFEGEQEELAFEFESGILGDLLDEVLVDLFLH</sequence>
<evidence type="ECO:0000313" key="2">
    <source>
        <dbReference type="Proteomes" id="UP000737018"/>
    </source>
</evidence>
<keyword evidence="2" id="KW-1185">Reference proteome</keyword>
<proteinExistence type="predicted"/>
<gene>
    <name evidence="1" type="ORF">CMV_011933</name>
</gene>
<accession>A0A8J4VNC5</accession>
<dbReference type="PANTHER" id="PTHR33623">
    <property type="entry name" value="OS04G0572500 PROTEIN"/>
    <property type="match status" value="1"/>
</dbReference>
<dbReference type="EMBL" id="JRKL02001491">
    <property type="protein sequence ID" value="KAF3963700.1"/>
    <property type="molecule type" value="Genomic_DNA"/>
</dbReference>
<evidence type="ECO:0000313" key="1">
    <source>
        <dbReference type="EMBL" id="KAF3963700.1"/>
    </source>
</evidence>
<organism evidence="1 2">
    <name type="scientific">Castanea mollissima</name>
    <name type="common">Chinese chestnut</name>
    <dbReference type="NCBI Taxonomy" id="60419"/>
    <lineage>
        <taxon>Eukaryota</taxon>
        <taxon>Viridiplantae</taxon>
        <taxon>Streptophyta</taxon>
        <taxon>Embryophyta</taxon>
        <taxon>Tracheophyta</taxon>
        <taxon>Spermatophyta</taxon>
        <taxon>Magnoliopsida</taxon>
        <taxon>eudicotyledons</taxon>
        <taxon>Gunneridae</taxon>
        <taxon>Pentapetalae</taxon>
        <taxon>rosids</taxon>
        <taxon>fabids</taxon>
        <taxon>Fagales</taxon>
        <taxon>Fagaceae</taxon>
        <taxon>Castanea</taxon>
    </lineage>
</organism>
<protein>
    <recommendedName>
        <fullName evidence="3">DUF4378 domain-containing protein</fullName>
    </recommendedName>
</protein>